<name>A0A1R3U1L7_9HYPH</name>
<feature type="domain" description="DUF4062" evidence="1">
    <location>
        <begin position="8"/>
        <end position="92"/>
    </location>
</feature>
<evidence type="ECO:0000313" key="2">
    <source>
        <dbReference type="EMBL" id="SCX35107.1"/>
    </source>
</evidence>
<sequence>MSKRPTFFLSSTIYDFRDLRSAIKYSLESRGCRVLASEFNDFAVDPGSHSYEACLKNIADADYFILLIGARVGGWYDKKGRISITQQEYREAYRRHKEVGLRIVSFARNEVWQAREDRKELERFLKDQELPDDLKRIIAKYPGKFAEDSEFVSSFLTEVGRNAETISAITSGTPMPTGNWIYPFSTFKDIDDVLQPLTFTGLTADDAAYRKALQHELVEVLRLLLLKWDGKAQDPRLPIYRFWQKNSIDRRALELGVTVEESQWNLFSTLMMKTMAVHIDPVVITDSLTSSIFLEYAPDRSAYQTGLAYDLIVRLASEIKAFNKGATAETMEIIYTFSPARIGRGHKTLRLPGDKLAMLVGLSLRWYNVITICEVLAKFLNGAPLAEPVLMPFSPIRDMQAELDEENVTRQEAMTFLGF</sequence>
<accession>A0A1R3U1L7</accession>
<gene>
    <name evidence="2" type="ORF">DSM25559_4804</name>
</gene>
<dbReference type="InterPro" id="IPR025139">
    <property type="entry name" value="DUF4062"/>
</dbReference>
<protein>
    <recommendedName>
        <fullName evidence="1">DUF4062 domain-containing protein</fullName>
    </recommendedName>
</protein>
<dbReference type="Pfam" id="PF13271">
    <property type="entry name" value="DUF4062"/>
    <property type="match status" value="1"/>
</dbReference>
<evidence type="ECO:0000259" key="1">
    <source>
        <dbReference type="Pfam" id="PF13271"/>
    </source>
</evidence>
<proteinExistence type="predicted"/>
<dbReference type="RefSeq" id="WP_077122771.1">
    <property type="nucleotide sequence ID" value="NZ_FMUE01000019.1"/>
</dbReference>
<dbReference type="Proteomes" id="UP000187891">
    <property type="component" value="Unassembled WGS sequence"/>
</dbReference>
<dbReference type="STRING" id="1907666.DSM25559_4804"/>
<dbReference type="AlphaFoldDB" id="A0A1R3U1L7"/>
<evidence type="ECO:0000313" key="3">
    <source>
        <dbReference type="Proteomes" id="UP000187891"/>
    </source>
</evidence>
<reference evidence="3" key="1">
    <citation type="submission" date="2016-10" db="EMBL/GenBank/DDBJ databases">
        <authorList>
            <person name="Wibberg D."/>
        </authorList>
    </citation>
    <scope>NUCLEOTIDE SEQUENCE [LARGE SCALE GENOMIC DNA]</scope>
</reference>
<dbReference type="EMBL" id="FMUE01000019">
    <property type="protein sequence ID" value="SCX35107.1"/>
    <property type="molecule type" value="Genomic_DNA"/>
</dbReference>
<organism evidence="2 3">
    <name type="scientific">Agrobacterium rosae</name>
    <dbReference type="NCBI Taxonomy" id="1972867"/>
    <lineage>
        <taxon>Bacteria</taxon>
        <taxon>Pseudomonadati</taxon>
        <taxon>Pseudomonadota</taxon>
        <taxon>Alphaproteobacteria</taxon>
        <taxon>Hyphomicrobiales</taxon>
        <taxon>Rhizobiaceae</taxon>
        <taxon>Rhizobium/Agrobacterium group</taxon>
        <taxon>Agrobacterium</taxon>
    </lineage>
</organism>